<gene>
    <name evidence="3" type="ORF">EW146_g5364</name>
</gene>
<protein>
    <recommendedName>
        <fullName evidence="2">Sld7 C-terminal domain-containing protein</fullName>
    </recommendedName>
</protein>
<feature type="region of interest" description="Disordered" evidence="1">
    <location>
        <begin position="132"/>
        <end position="155"/>
    </location>
</feature>
<evidence type="ECO:0000313" key="4">
    <source>
        <dbReference type="Proteomes" id="UP000310158"/>
    </source>
</evidence>
<organism evidence="3 4">
    <name type="scientific">Bondarzewia mesenterica</name>
    <dbReference type="NCBI Taxonomy" id="1095465"/>
    <lineage>
        <taxon>Eukaryota</taxon>
        <taxon>Fungi</taxon>
        <taxon>Dikarya</taxon>
        <taxon>Basidiomycota</taxon>
        <taxon>Agaricomycotina</taxon>
        <taxon>Agaricomycetes</taxon>
        <taxon>Russulales</taxon>
        <taxon>Bondarzewiaceae</taxon>
        <taxon>Bondarzewia</taxon>
    </lineage>
</organism>
<feature type="region of interest" description="Disordered" evidence="1">
    <location>
        <begin position="384"/>
        <end position="405"/>
    </location>
</feature>
<dbReference type="AlphaFoldDB" id="A0A4V6S1F4"/>
<dbReference type="OrthoDB" id="5599874at2759"/>
<comment type="caution">
    <text evidence="3">The sequence shown here is derived from an EMBL/GenBank/DDBJ whole genome shotgun (WGS) entry which is preliminary data.</text>
</comment>
<accession>A0A4V6S1F4</accession>
<dbReference type="Pfam" id="PF18596">
    <property type="entry name" value="Sld7_C"/>
    <property type="match status" value="1"/>
</dbReference>
<sequence>MRKVDSPADSVTVPSAPSFTSVSDALERQTTYVYTPPSHRLLYRVHLRDMNDEHGTRINLLEKPLALALENKSDDISVDIHPSAALTRLYLENQLCSLPITSADGTTDHGVRITLGDLNSKESSEILIYGQLPPPATKFRPTPSTSSSTPQSASEHPCLRLLAARILPAPPTPVRRLPRPDDPSPRFPPLISFGRKRRIPTQTDGCDNIDPAGIVSKKQRVGDDKARAKGKGKAEDDPMISRAREVMLHMPKSSFRGAIPPNGGIKDDDVFKVPSLPRSNAAPTGEVRGQGKGKAKEIDIVKELEKANKALVKKAAVDCLSLYGIQKAHPEFKELWGFIYRGTEFALRSQMRSCAVDIRVANKVIKAHTRLYVDGLTRSSVIGEADSEHLSSGPSKGSNRTNGEG</sequence>
<keyword evidence="4" id="KW-1185">Reference proteome</keyword>
<evidence type="ECO:0000313" key="3">
    <source>
        <dbReference type="EMBL" id="THH15053.1"/>
    </source>
</evidence>
<feature type="region of interest" description="Disordered" evidence="1">
    <location>
        <begin position="169"/>
        <end position="212"/>
    </location>
</feature>
<feature type="compositionally biased region" description="Polar residues" evidence="1">
    <location>
        <begin position="390"/>
        <end position="405"/>
    </location>
</feature>
<name>A0A4V6S1F4_9AGAM</name>
<evidence type="ECO:0000256" key="1">
    <source>
        <dbReference type="SAM" id="MobiDB-lite"/>
    </source>
</evidence>
<dbReference type="EMBL" id="SGPL01000232">
    <property type="protein sequence ID" value="THH15053.1"/>
    <property type="molecule type" value="Genomic_DNA"/>
</dbReference>
<proteinExistence type="predicted"/>
<reference evidence="3 4" key="1">
    <citation type="submission" date="2019-02" db="EMBL/GenBank/DDBJ databases">
        <title>Genome sequencing of the rare red list fungi Bondarzewia mesenterica.</title>
        <authorList>
            <person name="Buettner E."/>
            <person name="Kellner H."/>
        </authorList>
    </citation>
    <scope>NUCLEOTIDE SEQUENCE [LARGE SCALE GENOMIC DNA]</scope>
    <source>
        <strain evidence="3 4">DSM 108281</strain>
    </source>
</reference>
<evidence type="ECO:0000259" key="2">
    <source>
        <dbReference type="Pfam" id="PF18596"/>
    </source>
</evidence>
<feature type="domain" description="Sld7 C-terminal" evidence="2">
    <location>
        <begin position="305"/>
        <end position="367"/>
    </location>
</feature>
<feature type="compositionally biased region" description="Low complexity" evidence="1">
    <location>
        <begin position="141"/>
        <end position="155"/>
    </location>
</feature>
<dbReference type="Proteomes" id="UP000310158">
    <property type="component" value="Unassembled WGS sequence"/>
</dbReference>
<feature type="region of interest" description="Disordered" evidence="1">
    <location>
        <begin position="1"/>
        <end position="20"/>
    </location>
</feature>
<dbReference type="InterPro" id="IPR041260">
    <property type="entry name" value="Sld7_C"/>
</dbReference>